<sequence>MINDSSLDCQLNQSELGFSTRIWSTNKNENEIKNQLITCSREDKWKSNISPTEKTNPSAGLNFSARIYIHILRTLVFGSFQRLCCIIIHIHAIQIKQRCLNNTGN</sequence>
<name>A0A444Z4I4_ARAHY</name>
<reference evidence="1 2" key="1">
    <citation type="submission" date="2019-01" db="EMBL/GenBank/DDBJ databases">
        <title>Sequencing of cultivated peanut Arachis hypogaea provides insights into genome evolution and oil improvement.</title>
        <authorList>
            <person name="Chen X."/>
        </authorList>
    </citation>
    <scope>NUCLEOTIDE SEQUENCE [LARGE SCALE GENOMIC DNA]</scope>
    <source>
        <strain evidence="2">cv. Fuhuasheng</strain>
        <tissue evidence="1">Leaves</tissue>
    </source>
</reference>
<gene>
    <name evidence="1" type="ORF">Ahy_B05g077148</name>
</gene>
<dbReference type="AlphaFoldDB" id="A0A444Z4I4"/>
<organism evidence="1 2">
    <name type="scientific">Arachis hypogaea</name>
    <name type="common">Peanut</name>
    <dbReference type="NCBI Taxonomy" id="3818"/>
    <lineage>
        <taxon>Eukaryota</taxon>
        <taxon>Viridiplantae</taxon>
        <taxon>Streptophyta</taxon>
        <taxon>Embryophyta</taxon>
        <taxon>Tracheophyta</taxon>
        <taxon>Spermatophyta</taxon>
        <taxon>Magnoliopsida</taxon>
        <taxon>eudicotyledons</taxon>
        <taxon>Gunneridae</taxon>
        <taxon>Pentapetalae</taxon>
        <taxon>rosids</taxon>
        <taxon>fabids</taxon>
        <taxon>Fabales</taxon>
        <taxon>Fabaceae</taxon>
        <taxon>Papilionoideae</taxon>
        <taxon>50 kb inversion clade</taxon>
        <taxon>dalbergioids sensu lato</taxon>
        <taxon>Dalbergieae</taxon>
        <taxon>Pterocarpus clade</taxon>
        <taxon>Arachis</taxon>
    </lineage>
</organism>
<evidence type="ECO:0000313" key="1">
    <source>
        <dbReference type="EMBL" id="RYR09080.1"/>
    </source>
</evidence>
<dbReference type="EMBL" id="SDMP01000015">
    <property type="protein sequence ID" value="RYR09080.1"/>
    <property type="molecule type" value="Genomic_DNA"/>
</dbReference>
<comment type="caution">
    <text evidence="1">The sequence shown here is derived from an EMBL/GenBank/DDBJ whole genome shotgun (WGS) entry which is preliminary data.</text>
</comment>
<protein>
    <submittedName>
        <fullName evidence="1">Uncharacterized protein</fullName>
    </submittedName>
</protein>
<proteinExistence type="predicted"/>
<evidence type="ECO:0000313" key="2">
    <source>
        <dbReference type="Proteomes" id="UP000289738"/>
    </source>
</evidence>
<keyword evidence="2" id="KW-1185">Reference proteome</keyword>
<dbReference type="Proteomes" id="UP000289738">
    <property type="component" value="Chromosome B05"/>
</dbReference>
<accession>A0A444Z4I4</accession>